<reference evidence="2" key="1">
    <citation type="journal article" date="2022" name="ISME J.">
        <title>Identification of active gaseous-alkane degraders at natural gas seeps.</title>
        <authorList>
            <person name="Farhan Ul Haque M."/>
            <person name="Hernandez M."/>
            <person name="Crombie A.T."/>
            <person name="Murrell J.C."/>
        </authorList>
    </citation>
    <scope>NUCLEOTIDE SEQUENCE</scope>
    <source>
        <strain evidence="2">PC2</strain>
    </source>
</reference>
<organism evidence="2 3">
    <name type="scientific">Candidatus Rhodoblastus alkanivorans</name>
    <dbReference type="NCBI Taxonomy" id="2954117"/>
    <lineage>
        <taxon>Bacteria</taxon>
        <taxon>Pseudomonadati</taxon>
        <taxon>Pseudomonadota</taxon>
        <taxon>Alphaproteobacteria</taxon>
        <taxon>Hyphomicrobiales</taxon>
        <taxon>Rhodoblastaceae</taxon>
        <taxon>Rhodoblastus</taxon>
    </lineage>
</organism>
<dbReference type="Proteomes" id="UP001139104">
    <property type="component" value="Unassembled WGS sequence"/>
</dbReference>
<dbReference type="SUPFAM" id="SSF53756">
    <property type="entry name" value="UDP-Glycosyltransferase/glycogen phosphorylase"/>
    <property type="match status" value="1"/>
</dbReference>
<evidence type="ECO:0000313" key="3">
    <source>
        <dbReference type="Proteomes" id="UP001139104"/>
    </source>
</evidence>
<evidence type="ECO:0000313" key="2">
    <source>
        <dbReference type="EMBL" id="MCI4684551.1"/>
    </source>
</evidence>
<keyword evidence="3" id="KW-1185">Reference proteome</keyword>
<dbReference type="Pfam" id="PF13692">
    <property type="entry name" value="Glyco_trans_1_4"/>
    <property type="match status" value="1"/>
</dbReference>
<dbReference type="Pfam" id="PF13439">
    <property type="entry name" value="Glyco_transf_4"/>
    <property type="match status" value="1"/>
</dbReference>
<dbReference type="Gene3D" id="3.40.50.2000">
    <property type="entry name" value="Glycogen Phosphorylase B"/>
    <property type="match status" value="2"/>
</dbReference>
<gene>
    <name evidence="2" type="ORF">K2U94_17560</name>
</gene>
<dbReference type="PANTHER" id="PTHR45947">
    <property type="entry name" value="SULFOQUINOVOSYL TRANSFERASE SQD2"/>
    <property type="match status" value="1"/>
</dbReference>
<protein>
    <submittedName>
        <fullName evidence="2">Glycosyltransferase family 1 protein</fullName>
    </submittedName>
</protein>
<dbReference type="EMBL" id="JAIVFP010000001">
    <property type="protein sequence ID" value="MCI4684551.1"/>
    <property type="molecule type" value="Genomic_DNA"/>
</dbReference>
<proteinExistence type="predicted"/>
<dbReference type="PANTHER" id="PTHR45947:SF3">
    <property type="entry name" value="SULFOQUINOVOSYL TRANSFERASE SQD2"/>
    <property type="match status" value="1"/>
</dbReference>
<evidence type="ECO:0000259" key="1">
    <source>
        <dbReference type="Pfam" id="PF13439"/>
    </source>
</evidence>
<dbReference type="InterPro" id="IPR050194">
    <property type="entry name" value="Glycosyltransferase_grp1"/>
</dbReference>
<dbReference type="InterPro" id="IPR028098">
    <property type="entry name" value="Glyco_trans_4-like_N"/>
</dbReference>
<feature type="domain" description="Glycosyltransferase subfamily 4-like N-terminal" evidence="1">
    <location>
        <begin position="14"/>
        <end position="163"/>
    </location>
</feature>
<accession>A0ABS9ZAH3</accession>
<name>A0ABS9ZAH3_9HYPH</name>
<sequence>MKICIVTDAWRPQVNGVVVTLSNLIAAGEKLGHEFVVIGPDQFHTIAAPSYPEIRLALTSPKAVGELIRAHRPDHIHIATEGPLGVAASYWCPRNGELFTTSYHTRFPEYVEARWPIPAAWSYAALRRFHSGSAGLMVATQTLADDLSARGFQRPMLWPRGVDQTLFRPVEDLPTELKSLPRPFFLYCGRVAPEKNIEAFLTLDLPGSKIVVGDGPSRLPLQERFPKALFVGVKARHNLAPYYSAADVFVFPSRTDTFGNVMIEALACGAPVAAFPVPGPIDVITDPRVGLLSEDLRAACLGALQLSRADCRAHAARYTWPESARIFIDNIFRARAAALTRRASA</sequence>
<dbReference type="RefSeq" id="WP_243068442.1">
    <property type="nucleotide sequence ID" value="NZ_JAIVFK010000001.1"/>
</dbReference>
<dbReference type="CDD" id="cd03814">
    <property type="entry name" value="GT4-like"/>
    <property type="match status" value="1"/>
</dbReference>
<comment type="caution">
    <text evidence="2">The sequence shown here is derived from an EMBL/GenBank/DDBJ whole genome shotgun (WGS) entry which is preliminary data.</text>
</comment>